<name>A0A443ZJC5_9PSED</name>
<protein>
    <submittedName>
        <fullName evidence="3">Autotransporter outer membrane beta-barrel domain-containing protein</fullName>
    </submittedName>
</protein>
<dbReference type="PANTHER" id="PTHR35037">
    <property type="entry name" value="C-TERMINAL REGION OF AIDA-LIKE PROTEIN"/>
    <property type="match status" value="1"/>
</dbReference>
<evidence type="ECO:0000313" key="3">
    <source>
        <dbReference type="EMBL" id="RWU19044.1"/>
    </source>
</evidence>
<dbReference type="PROSITE" id="PS51208">
    <property type="entry name" value="AUTOTRANSPORTER"/>
    <property type="match status" value="1"/>
</dbReference>
<evidence type="ECO:0000256" key="1">
    <source>
        <dbReference type="SAM" id="MobiDB-lite"/>
    </source>
</evidence>
<dbReference type="InterPro" id="IPR051551">
    <property type="entry name" value="Autotransporter_adhesion"/>
</dbReference>
<dbReference type="InterPro" id="IPR011050">
    <property type="entry name" value="Pectin_lyase_fold/virulence"/>
</dbReference>
<dbReference type="InterPro" id="IPR036709">
    <property type="entry name" value="Autotransporte_beta_dom_sf"/>
</dbReference>
<sequence>MRLRRLLQSNSLPRQTLPSIHLLEVAMKHITERALPLDHLVHNHLALAISLILGTLCYLPIHGAQAEDAAITERQDEFVPALVSLNIGHPSLMGLLGVPAPVIVTVANGVGITSGAVDSSSVSLRAANSTGVKAGTGVQISFQQGSVANGAVTAATANGQKGLVAEDGGTLSGTGVRVEMLPKTALGVAFNTNNMTGVIAQNGGVVTLDNSQVSMGGVSGSNNVGILASGSGSTIDFSGGAISTLAKGSVGVLAKDGGSIALSKGTTVTTTGTVSGANISHGLKAENGSHISASDVTVNTSGAAASGARAEGGSTIALTDSTFNSTNAATSTTTTAVLHALDGSTITGKGLAVTTSGNYVGGVRAEASTISLSNSRVNVTGAGVVTNPAAAARAMAGGSLVIDKSVLAAQGMYGHGISVEGAGSQAQVSNSEISVLGARSIGLNVVGGAQAQVSKSQIAVDALNATGPWAPGVLVEGAGSTLVLDDSQVRTSQKSSYGINAGDGAHIAIRNGSVSTQGNYSAGISAGNATVTADNVNVYTSGNDNAMGVVANLNATVILNGGTVTTSGNGSPVQSNLTFPHALASRNEGALLIANGTHLLTTGQQAYGVAVDDGGSMQLNGVSVKTEGDRSIGLYAGIGGPKPGSVVLDANSVTVETLGANAAGARVSRNFKDAQTAVLNLKDSSIRTHGDNSAGLQAERGGELHADNSVASTSGAGSHGVLVSGIPSSATLGQASVITQGDGSHGMLVKDGGQLRADQSTVSAAGDNASALSLQGTAAGISEADLSSTVLHNLHGATVAVEGLADITFEDVIAGGSGQWLHVDAGTLDPGLATISLASSQVNGAATTAAGSTSNLTLSDTSLWKLTGNSNLSFLRNDNSLIDFSAPTGGSYKTLTVNQYQGENGTIALNTYLYDDQSPSDKLVIDGGQATGSSNLQIKNAGGPGALTTGNGIQVVDAVNGGTTQDQAFRLLSRVKAGPYEYTLHRASLDDSNGQAWYLRSTQDATPVDPTPVDPTPVDPTPVDPTPVDPTPVDPNPVDPTPVDPTPVDPTPVDPAPVNPIPVDPAPVDPAPVDPAQVNPAPKPTPAQVPNYRPETSLYSAIPGMTLRYSRMLVDTLHERMGEEVRNAFDPLPAEAQSDYGPSLGWGRLIYGQGDQSLSNGSAYDYTQQAFQVGVDLYHGEDTDGSTDQAGISLSAGKIAGDIDHTDGSAAGDAKVRSVGLGAYWTHFGPAGWYLDGVLQFNHFDIEARPQDMPRFKTKGKGITASLEAGYPFKLNKDESLKIEPQAQVIVTRIKLNDSHDEASDVRFEDVDSLTGRLGVRIDKDLFREDDKGKLHRTNIWVRPSVWHEFKSQPKTEFSSNDGFVPFTTNLGGTWTEVNLGVDYQVSEKTTIHVSAGYEKGLDNDSHGYEGILGLKVKF</sequence>
<comment type="caution">
    <text evidence="3">The sequence shown here is derived from an EMBL/GenBank/DDBJ whole genome shotgun (WGS) entry which is preliminary data.</text>
</comment>
<dbReference type="GO" id="GO:0019867">
    <property type="term" value="C:outer membrane"/>
    <property type="evidence" value="ECO:0007669"/>
    <property type="project" value="InterPro"/>
</dbReference>
<evidence type="ECO:0000313" key="4">
    <source>
        <dbReference type="Proteomes" id="UP000288983"/>
    </source>
</evidence>
<dbReference type="Proteomes" id="UP000288983">
    <property type="component" value="Unassembled WGS sequence"/>
</dbReference>
<dbReference type="InterPro" id="IPR006315">
    <property type="entry name" value="OM_autotransptr_brl_dom"/>
</dbReference>
<dbReference type="SMART" id="SM00869">
    <property type="entry name" value="Autotransporter"/>
    <property type="match status" value="1"/>
</dbReference>
<dbReference type="PANTHER" id="PTHR35037:SF3">
    <property type="entry name" value="C-TERMINAL REGION OF AIDA-LIKE PROTEIN"/>
    <property type="match status" value="1"/>
</dbReference>
<dbReference type="InterPro" id="IPR005546">
    <property type="entry name" value="Autotransporte_beta"/>
</dbReference>
<dbReference type="Gene3D" id="2.40.128.130">
    <property type="entry name" value="Autotransporter beta-domain"/>
    <property type="match status" value="1"/>
</dbReference>
<gene>
    <name evidence="3" type="ORF">DM813_22265</name>
</gene>
<dbReference type="Pfam" id="PF03797">
    <property type="entry name" value="Autotransporter"/>
    <property type="match status" value="1"/>
</dbReference>
<dbReference type="STRING" id="237609.PSAKL28_24320"/>
<feature type="region of interest" description="Disordered" evidence="1">
    <location>
        <begin position="1004"/>
        <end position="1072"/>
    </location>
</feature>
<feature type="compositionally biased region" description="Pro residues" evidence="1">
    <location>
        <begin position="1009"/>
        <end position="1072"/>
    </location>
</feature>
<dbReference type="InterPro" id="IPR012332">
    <property type="entry name" value="Autotransporter_pectin_lyase_C"/>
</dbReference>
<dbReference type="InterPro" id="IPR043990">
    <property type="entry name" value="AC_1"/>
</dbReference>
<dbReference type="Gene3D" id="2.160.20.20">
    <property type="match status" value="2"/>
</dbReference>
<reference evidence="3 4" key="1">
    <citation type="submission" date="2018-06" db="EMBL/GenBank/DDBJ databases">
        <title>Bacteria isolated from soil of Wuhan.</title>
        <authorList>
            <person name="Wei X."/>
            <person name="Chunhua H."/>
        </authorList>
    </citation>
    <scope>NUCLEOTIDE SEQUENCE [LARGE SCALE GENOMIC DNA]</scope>
    <source>
        <strain evidence="4">xwS2</strain>
    </source>
</reference>
<feature type="domain" description="Autotransporter" evidence="2">
    <location>
        <begin position="1138"/>
        <end position="1419"/>
    </location>
</feature>
<dbReference type="EMBL" id="QJRG01000048">
    <property type="protein sequence ID" value="RWU19044.1"/>
    <property type="molecule type" value="Genomic_DNA"/>
</dbReference>
<organism evidence="3 4">
    <name type="scientific">Pseudomonas alkylphenolica</name>
    <dbReference type="NCBI Taxonomy" id="237609"/>
    <lineage>
        <taxon>Bacteria</taxon>
        <taxon>Pseudomonadati</taxon>
        <taxon>Pseudomonadota</taxon>
        <taxon>Gammaproteobacteria</taxon>
        <taxon>Pseudomonadales</taxon>
        <taxon>Pseudomonadaceae</taxon>
        <taxon>Pseudomonas</taxon>
    </lineage>
</organism>
<dbReference type="SUPFAM" id="SSF51126">
    <property type="entry name" value="Pectin lyase-like"/>
    <property type="match status" value="1"/>
</dbReference>
<accession>A0A443ZJC5</accession>
<dbReference type="Pfam" id="PF18883">
    <property type="entry name" value="AC_1"/>
    <property type="match status" value="1"/>
</dbReference>
<evidence type="ECO:0000259" key="2">
    <source>
        <dbReference type="PROSITE" id="PS51208"/>
    </source>
</evidence>
<dbReference type="NCBIfam" id="TIGR01414">
    <property type="entry name" value="autotrans_barl"/>
    <property type="match status" value="1"/>
</dbReference>
<dbReference type="CDD" id="cd01344">
    <property type="entry name" value="PL2_Passenger_AT"/>
    <property type="match status" value="1"/>
</dbReference>
<dbReference type="SUPFAM" id="SSF103515">
    <property type="entry name" value="Autotransporter"/>
    <property type="match status" value="1"/>
</dbReference>
<proteinExistence type="predicted"/>